<organism evidence="1 3">
    <name type="scientific">Methylobacterium oxalidis</name>
    <dbReference type="NCBI Taxonomy" id="944322"/>
    <lineage>
        <taxon>Bacteria</taxon>
        <taxon>Pseudomonadati</taxon>
        <taxon>Pseudomonadota</taxon>
        <taxon>Alphaproteobacteria</taxon>
        <taxon>Hyphomicrobiales</taxon>
        <taxon>Methylobacteriaceae</taxon>
        <taxon>Methylobacterium</taxon>
    </lineage>
</organism>
<gene>
    <name evidence="2" type="ORF">GCM10007888_60430</name>
    <name evidence="1" type="ORF">MOX02_54350</name>
</gene>
<dbReference type="Proteomes" id="UP001156856">
    <property type="component" value="Unassembled WGS sequence"/>
</dbReference>
<dbReference type="EMBL" id="BJZU01000151">
    <property type="protein sequence ID" value="GEP07397.1"/>
    <property type="molecule type" value="Genomic_DNA"/>
</dbReference>
<protein>
    <submittedName>
        <fullName evidence="1">Uncharacterized protein</fullName>
    </submittedName>
</protein>
<reference evidence="1 3" key="3">
    <citation type="submission" date="2019-07" db="EMBL/GenBank/DDBJ databases">
        <title>Whole genome shotgun sequence of Methylobacterium oxalidis NBRC 107715.</title>
        <authorList>
            <person name="Hosoyama A."/>
            <person name="Uohara A."/>
            <person name="Ohji S."/>
            <person name="Ichikawa N."/>
        </authorList>
    </citation>
    <scope>NUCLEOTIDE SEQUENCE [LARGE SCALE GENOMIC DNA]</scope>
    <source>
        <strain evidence="1 3">NBRC 107715</strain>
    </source>
</reference>
<evidence type="ECO:0000313" key="4">
    <source>
        <dbReference type="Proteomes" id="UP001156856"/>
    </source>
</evidence>
<comment type="caution">
    <text evidence="1">The sequence shown here is derived from an EMBL/GenBank/DDBJ whole genome shotgun (WGS) entry which is preliminary data.</text>
</comment>
<accession>A0A512JBR5</accession>
<reference evidence="2" key="1">
    <citation type="journal article" date="2014" name="Int. J. Syst. Evol. Microbiol.">
        <title>Complete genome of a new Firmicutes species belonging to the dominant human colonic microbiota ('Ruminococcus bicirculans') reveals two chromosomes and a selective capacity to utilize plant glucans.</title>
        <authorList>
            <consortium name="NISC Comparative Sequencing Program"/>
            <person name="Wegmann U."/>
            <person name="Louis P."/>
            <person name="Goesmann A."/>
            <person name="Henrissat B."/>
            <person name="Duncan S.H."/>
            <person name="Flint H.J."/>
        </authorList>
    </citation>
    <scope>NUCLEOTIDE SEQUENCE</scope>
    <source>
        <strain evidence="2">NBRC 107715</strain>
    </source>
</reference>
<keyword evidence="4" id="KW-1185">Reference proteome</keyword>
<reference evidence="2" key="4">
    <citation type="submission" date="2023-01" db="EMBL/GenBank/DDBJ databases">
        <title>Draft genome sequence of Methylobacterium oxalidis strain NBRC 107715.</title>
        <authorList>
            <person name="Sun Q."/>
            <person name="Mori K."/>
        </authorList>
    </citation>
    <scope>NUCLEOTIDE SEQUENCE</scope>
    <source>
        <strain evidence="2">NBRC 107715</strain>
    </source>
</reference>
<sequence length="80" mass="8664">MTMRQIGTFALQIEPATTTTPTRVSIVVSGAPQDEQTVIHLSPDCVTLEEFEGQINGLPDELDLLRAEARRAFADNAGHA</sequence>
<name>A0A512JBR5_9HYPH</name>
<evidence type="ECO:0000313" key="3">
    <source>
        <dbReference type="Proteomes" id="UP000321960"/>
    </source>
</evidence>
<dbReference type="EMBL" id="BSPK01000116">
    <property type="protein sequence ID" value="GLS67658.1"/>
    <property type="molecule type" value="Genomic_DNA"/>
</dbReference>
<proteinExistence type="predicted"/>
<reference evidence="4" key="2">
    <citation type="journal article" date="2019" name="Int. J. Syst. Evol. Microbiol.">
        <title>The Global Catalogue of Microorganisms (GCM) 10K type strain sequencing project: providing services to taxonomists for standard genome sequencing and annotation.</title>
        <authorList>
            <consortium name="The Broad Institute Genomics Platform"/>
            <consortium name="The Broad Institute Genome Sequencing Center for Infectious Disease"/>
            <person name="Wu L."/>
            <person name="Ma J."/>
        </authorList>
    </citation>
    <scope>NUCLEOTIDE SEQUENCE [LARGE SCALE GENOMIC DNA]</scope>
    <source>
        <strain evidence="4">NBRC 107715</strain>
    </source>
</reference>
<dbReference type="AlphaFoldDB" id="A0A512JBR5"/>
<evidence type="ECO:0000313" key="1">
    <source>
        <dbReference type="EMBL" id="GEP07397.1"/>
    </source>
</evidence>
<evidence type="ECO:0000313" key="2">
    <source>
        <dbReference type="EMBL" id="GLS67658.1"/>
    </source>
</evidence>
<dbReference type="Proteomes" id="UP000321960">
    <property type="component" value="Unassembled WGS sequence"/>
</dbReference>